<evidence type="ECO:0000313" key="3">
    <source>
        <dbReference type="Proteomes" id="UP001178507"/>
    </source>
</evidence>
<gene>
    <name evidence="2" type="ORF">EVOR1521_LOCUS18164</name>
</gene>
<proteinExistence type="predicted"/>
<dbReference type="Proteomes" id="UP001178507">
    <property type="component" value="Unassembled WGS sequence"/>
</dbReference>
<dbReference type="InterPro" id="IPR014729">
    <property type="entry name" value="Rossmann-like_a/b/a_fold"/>
</dbReference>
<reference evidence="2" key="1">
    <citation type="submission" date="2023-08" db="EMBL/GenBank/DDBJ databases">
        <authorList>
            <person name="Chen Y."/>
            <person name="Shah S."/>
            <person name="Dougan E. K."/>
            <person name="Thang M."/>
            <person name="Chan C."/>
        </authorList>
    </citation>
    <scope>NUCLEOTIDE SEQUENCE</scope>
</reference>
<dbReference type="InterPro" id="IPR000073">
    <property type="entry name" value="AB_hydrolase_1"/>
</dbReference>
<dbReference type="SUPFAM" id="SSF52425">
    <property type="entry name" value="Cryptochrome/photolyase, N-terminal domain"/>
    <property type="match status" value="1"/>
</dbReference>
<keyword evidence="3" id="KW-1185">Reference proteome</keyword>
<dbReference type="InterPro" id="IPR006050">
    <property type="entry name" value="DNA_photolyase_N"/>
</dbReference>
<organism evidence="2 3">
    <name type="scientific">Effrenium voratum</name>
    <dbReference type="NCBI Taxonomy" id="2562239"/>
    <lineage>
        <taxon>Eukaryota</taxon>
        <taxon>Sar</taxon>
        <taxon>Alveolata</taxon>
        <taxon>Dinophyceae</taxon>
        <taxon>Suessiales</taxon>
        <taxon>Symbiodiniaceae</taxon>
        <taxon>Effrenium</taxon>
    </lineage>
</organism>
<feature type="domain" description="Photolyase/cryptochrome alpha/beta" evidence="1">
    <location>
        <begin position="87"/>
        <end position="214"/>
    </location>
</feature>
<comment type="caution">
    <text evidence="2">The sequence shown here is derived from an EMBL/GenBank/DDBJ whole genome shotgun (WGS) entry which is preliminary data.</text>
</comment>
<dbReference type="AlphaFoldDB" id="A0AA36N046"/>
<dbReference type="InterPro" id="IPR029058">
    <property type="entry name" value="AB_hydrolase_fold"/>
</dbReference>
<dbReference type="Gene3D" id="3.40.50.620">
    <property type="entry name" value="HUPs"/>
    <property type="match status" value="1"/>
</dbReference>
<dbReference type="PANTHER" id="PTHR47832:SF1">
    <property type="entry name" value="DNA PHOTOLYASE"/>
    <property type="match status" value="1"/>
</dbReference>
<dbReference type="SUPFAM" id="SSF53474">
    <property type="entry name" value="alpha/beta-Hydrolases"/>
    <property type="match status" value="1"/>
</dbReference>
<dbReference type="Pfam" id="PF00875">
    <property type="entry name" value="DNA_photolyase"/>
    <property type="match status" value="1"/>
</dbReference>
<accession>A0AA36N046</accession>
<evidence type="ECO:0000259" key="1">
    <source>
        <dbReference type="PROSITE" id="PS51645"/>
    </source>
</evidence>
<evidence type="ECO:0000313" key="2">
    <source>
        <dbReference type="EMBL" id="CAJ1393260.1"/>
    </source>
</evidence>
<dbReference type="PROSITE" id="PS51645">
    <property type="entry name" value="PHR_CRY_ALPHA_BETA"/>
    <property type="match status" value="1"/>
</dbReference>
<protein>
    <recommendedName>
        <fullName evidence="1">Photolyase/cryptochrome alpha/beta domain-containing protein</fullName>
    </recommendedName>
</protein>
<dbReference type="Gene3D" id="3.40.50.1820">
    <property type="entry name" value="alpha/beta hydrolase"/>
    <property type="match status" value="1"/>
</dbReference>
<sequence>MAAAATLSAPLGLAVPGVPVAHRSSVEHQTPPRANWQRSIALAAGLSQLSGIRARHERRLQSRHVRLARESVSTLVPEPTLAEASDRAVVWFRAGDLRSQDHPGLRAASAAPQGLLCCYIFEANELARLSQRRLALLRTAVEDLQRQLRKLGMPLHILVAEDAAQEVMRLSKEVGASDVYVHEDPADVRMDGLARLQELCKEGPAIRTWRSPLRVEAGSLGQTRAHDVYAAAIQAVEPTAPLAPVDPPASWDFDYNEKIPSFEDLRSKLLASSSGGQLLLRESLNYAPGLGSDVAGEEEALRILELYVQEGAEAVAKDLWGPEGAGKEVPRSKEEWAFRRIANGPDGYRGLRPAEVFSRTLSEKLLWLGCISMRTAAQRLQQGSEDCQAALEALEANEWHRLLALADLREAESTGTRPLDVRFFRWRGYLCRYIDPSLGDENFRVCFLGTPRLNGLGRRVHVASVAACQTEAPTNPTAEMPPLLAIHGFAASCTQFAPLAQALEEREHPMDVYALDLIGFGHAEKPPLSITQYVWEQCVKDFLLAVVGRPAVLMGNSIGGYMAQSAAAFLGGEICLGVVLLNSAGPLLSVKDYQTLLQNSGGTVIERMQKGYGSDAGLPEYSPPPQWLVDFGAWALLTGLQPNISGILKRLYPSNQEPTADLALEILRDSKDPFASNVIGCFSRLGPNRPTNELLAEYASTGGRLLICQGMADQLGGGPDNQPIRLQGFQSAVPGMHTRGVPLDGCGHCPHHEAPTRVADAVHSWVFEEVRK</sequence>
<dbReference type="Pfam" id="PF12697">
    <property type="entry name" value="Abhydrolase_6"/>
    <property type="match status" value="1"/>
</dbReference>
<dbReference type="PANTHER" id="PTHR47832">
    <property type="entry name" value="DNA PHOTOLYASE"/>
    <property type="match status" value="1"/>
</dbReference>
<dbReference type="EMBL" id="CAUJNA010002513">
    <property type="protein sequence ID" value="CAJ1393260.1"/>
    <property type="molecule type" value="Genomic_DNA"/>
</dbReference>
<name>A0AA36N046_9DINO</name>
<dbReference type="InterPro" id="IPR036155">
    <property type="entry name" value="Crypto/Photolyase_N_sf"/>
</dbReference>